<protein>
    <submittedName>
        <fullName evidence="1">Uncharacterized protein</fullName>
    </submittedName>
</protein>
<proteinExistence type="predicted"/>
<reference evidence="1" key="1">
    <citation type="submission" date="2021-01" db="EMBL/GenBank/DDBJ databases">
        <authorList>
            <person name="Corre E."/>
            <person name="Pelletier E."/>
            <person name="Niang G."/>
            <person name="Scheremetjew M."/>
            <person name="Finn R."/>
            <person name="Kale V."/>
            <person name="Holt S."/>
            <person name="Cochrane G."/>
            <person name="Meng A."/>
            <person name="Brown T."/>
            <person name="Cohen L."/>
        </authorList>
    </citation>
    <scope>NUCLEOTIDE SEQUENCE</scope>
    <source>
        <strain evidence="1">OF101</strain>
    </source>
</reference>
<accession>A0A7S1S3M5</accession>
<dbReference type="InterPro" id="IPR029063">
    <property type="entry name" value="SAM-dependent_MTases_sf"/>
</dbReference>
<dbReference type="Gene3D" id="3.40.50.150">
    <property type="entry name" value="Vaccinia Virus protein VP39"/>
    <property type="match status" value="1"/>
</dbReference>
<dbReference type="AlphaFoldDB" id="A0A7S1S3M5"/>
<gene>
    <name evidence="1" type="ORF">ACAT0790_LOCUS60367</name>
</gene>
<evidence type="ECO:0000313" key="1">
    <source>
        <dbReference type="EMBL" id="CAD9183595.1"/>
    </source>
</evidence>
<organism evidence="1">
    <name type="scientific">Alexandrium catenella</name>
    <name type="common">Red tide dinoflagellate</name>
    <name type="synonym">Gonyaulax catenella</name>
    <dbReference type="NCBI Taxonomy" id="2925"/>
    <lineage>
        <taxon>Eukaryota</taxon>
        <taxon>Sar</taxon>
        <taxon>Alveolata</taxon>
        <taxon>Dinophyceae</taxon>
        <taxon>Gonyaulacales</taxon>
        <taxon>Pyrocystaceae</taxon>
        <taxon>Alexandrium</taxon>
    </lineage>
</organism>
<dbReference type="PROSITE" id="PS51257">
    <property type="entry name" value="PROKAR_LIPOPROTEIN"/>
    <property type="match status" value="1"/>
</dbReference>
<sequence>MLKPTLDLQTEYWSMVSLSSTTVTLLACLAFQCLGLRRQPDEPPLPDFMQPRSNGNFCLQKDSLSDVIKSTLANLSFTLGRMECPPVAFVDPPRTRDDMGKLLHDRGLSGIGVQVGVQKDTLSSKALLGKWGRAALLIQVDTDSANNNDFTQRLASNMVCADAMDAKSLRRIGEVVQCKDFSTECAKLIPDGSVDFVYVNARKDGKGLLEDLQAYWPKVRVGGVIAGHGYVAQNEVGSSQQKSTKNSTKDETGQMVRGTVNGFFSGTLAEAPKDLKACPHQPVIAYREKASNTWIVAK</sequence>
<dbReference type="Pfam" id="PF13578">
    <property type="entry name" value="Methyltransf_24"/>
    <property type="match status" value="1"/>
</dbReference>
<name>A0A7S1S3M5_ALECA</name>
<dbReference type="EMBL" id="HBGE01101316">
    <property type="protein sequence ID" value="CAD9183595.1"/>
    <property type="molecule type" value="Transcribed_RNA"/>
</dbReference>